<dbReference type="GO" id="GO:0008270">
    <property type="term" value="F:zinc ion binding"/>
    <property type="evidence" value="ECO:0007669"/>
    <property type="project" value="UniProtKB-KW"/>
</dbReference>
<dbReference type="SMART" id="SM00064">
    <property type="entry name" value="FYVE"/>
    <property type="match status" value="1"/>
</dbReference>
<dbReference type="VEuPathDB" id="FungiDB:SDRG_07321"/>
<gene>
    <name evidence="6" type="ORF">SDRG_07321</name>
</gene>
<dbReference type="InterPro" id="IPR000306">
    <property type="entry name" value="Znf_FYVE"/>
</dbReference>
<evidence type="ECO:0000259" key="5">
    <source>
        <dbReference type="PROSITE" id="PS50178"/>
    </source>
</evidence>
<name>T0QMN8_SAPDV</name>
<accession>T0QMN8</accession>
<sequence>MVLPVSIVRAGVEASVVDRLSRPIKDVSSRHSDDCAVCAKLFTSFRYPHVCRLCANVTCGACTERVSVERPSARKQRTDALALHTRVCKDCFFRTFHGRRKSIASTEARIELSSGADRPYYYPDANLQFTGTLQLPPRIMLATTSPPATNRQAFGALAAYDELETQREERLDILVALARSAYNCPIAIVTRLDTTHRMLTVQARSGWHVERFDAERMLGQHALGDVTVLLNALRDGYASHPLVHAPPYLRFYASAPIYSSSAHRAVVGLLFVADTLPRQRCDASRLVNLASIAAPIVADM</sequence>
<keyword evidence="1" id="KW-0479">Metal-binding</keyword>
<dbReference type="RefSeq" id="XP_008611369.1">
    <property type="nucleotide sequence ID" value="XM_008613147.1"/>
</dbReference>
<keyword evidence="3" id="KW-0862">Zinc</keyword>
<dbReference type="SUPFAM" id="SSF57903">
    <property type="entry name" value="FYVE/PHD zinc finger"/>
    <property type="match status" value="1"/>
</dbReference>
<dbReference type="STRING" id="1156394.T0QMN8"/>
<dbReference type="PANTHER" id="PTHR43102">
    <property type="entry name" value="SLR1143 PROTEIN"/>
    <property type="match status" value="1"/>
</dbReference>
<dbReference type="InParanoid" id="T0QMN8"/>
<dbReference type="GeneID" id="19948048"/>
<dbReference type="AlphaFoldDB" id="T0QMN8"/>
<evidence type="ECO:0000256" key="3">
    <source>
        <dbReference type="ARBA" id="ARBA00022833"/>
    </source>
</evidence>
<dbReference type="PANTHER" id="PTHR43102:SF2">
    <property type="entry name" value="GAF DOMAIN-CONTAINING PROTEIN"/>
    <property type="match status" value="1"/>
</dbReference>
<dbReference type="Gene3D" id="3.30.40.10">
    <property type="entry name" value="Zinc/RING finger domain, C3HC4 (zinc finger)"/>
    <property type="match status" value="1"/>
</dbReference>
<evidence type="ECO:0000256" key="2">
    <source>
        <dbReference type="ARBA" id="ARBA00022771"/>
    </source>
</evidence>
<dbReference type="Pfam" id="PF01363">
    <property type="entry name" value="FYVE"/>
    <property type="match status" value="1"/>
</dbReference>
<dbReference type="OMA" id="RSAYNCP"/>
<protein>
    <recommendedName>
        <fullName evidence="5">FYVE-type domain-containing protein</fullName>
    </recommendedName>
</protein>
<feature type="domain" description="FYVE-type" evidence="5">
    <location>
        <begin position="29"/>
        <end position="96"/>
    </location>
</feature>
<evidence type="ECO:0000256" key="4">
    <source>
        <dbReference type="PROSITE-ProRule" id="PRU00091"/>
    </source>
</evidence>
<dbReference type="OrthoDB" id="303614at2759"/>
<reference evidence="6 7" key="1">
    <citation type="submission" date="2012-04" db="EMBL/GenBank/DDBJ databases">
        <title>The Genome Sequence of Saprolegnia declina VS20.</title>
        <authorList>
            <consortium name="The Broad Institute Genome Sequencing Platform"/>
            <person name="Russ C."/>
            <person name="Nusbaum C."/>
            <person name="Tyler B."/>
            <person name="van West P."/>
            <person name="Dieguez-Uribeondo J."/>
            <person name="de Bruijn I."/>
            <person name="Tripathy S."/>
            <person name="Jiang R."/>
            <person name="Young S.K."/>
            <person name="Zeng Q."/>
            <person name="Gargeya S."/>
            <person name="Fitzgerald M."/>
            <person name="Haas B."/>
            <person name="Abouelleil A."/>
            <person name="Alvarado L."/>
            <person name="Arachchi H.M."/>
            <person name="Berlin A."/>
            <person name="Chapman S.B."/>
            <person name="Goldberg J."/>
            <person name="Griggs A."/>
            <person name="Gujja S."/>
            <person name="Hansen M."/>
            <person name="Howarth C."/>
            <person name="Imamovic A."/>
            <person name="Larimer J."/>
            <person name="McCowen C."/>
            <person name="Montmayeur A."/>
            <person name="Murphy C."/>
            <person name="Neiman D."/>
            <person name="Pearson M."/>
            <person name="Priest M."/>
            <person name="Roberts A."/>
            <person name="Saif S."/>
            <person name="Shea T."/>
            <person name="Sisk P."/>
            <person name="Sykes S."/>
            <person name="Wortman J."/>
            <person name="Nusbaum C."/>
            <person name="Birren B."/>
        </authorList>
    </citation>
    <scope>NUCLEOTIDE SEQUENCE [LARGE SCALE GENOMIC DNA]</scope>
    <source>
        <strain evidence="6 7">VS20</strain>
    </source>
</reference>
<dbReference type="PROSITE" id="PS50178">
    <property type="entry name" value="ZF_FYVE"/>
    <property type="match status" value="1"/>
</dbReference>
<evidence type="ECO:0000313" key="7">
    <source>
        <dbReference type="Proteomes" id="UP000030762"/>
    </source>
</evidence>
<dbReference type="InterPro" id="IPR017455">
    <property type="entry name" value="Znf_FYVE-rel"/>
</dbReference>
<dbReference type="EMBL" id="JH767152">
    <property type="protein sequence ID" value="EQC35085.1"/>
    <property type="molecule type" value="Genomic_DNA"/>
</dbReference>
<dbReference type="InterPro" id="IPR013083">
    <property type="entry name" value="Znf_RING/FYVE/PHD"/>
</dbReference>
<proteinExistence type="predicted"/>
<dbReference type="SUPFAM" id="SSF55781">
    <property type="entry name" value="GAF domain-like"/>
    <property type="match status" value="1"/>
</dbReference>
<dbReference type="InterPro" id="IPR011011">
    <property type="entry name" value="Znf_FYVE_PHD"/>
</dbReference>
<dbReference type="CDD" id="cd00065">
    <property type="entry name" value="FYVE_like_SF"/>
    <property type="match status" value="1"/>
</dbReference>
<evidence type="ECO:0000256" key="1">
    <source>
        <dbReference type="ARBA" id="ARBA00022723"/>
    </source>
</evidence>
<keyword evidence="7" id="KW-1185">Reference proteome</keyword>
<keyword evidence="2 4" id="KW-0863">Zinc-finger</keyword>
<dbReference type="Proteomes" id="UP000030762">
    <property type="component" value="Unassembled WGS sequence"/>
</dbReference>
<evidence type="ECO:0000313" key="6">
    <source>
        <dbReference type="EMBL" id="EQC35085.1"/>
    </source>
</evidence>
<organism evidence="6 7">
    <name type="scientific">Saprolegnia diclina (strain VS20)</name>
    <dbReference type="NCBI Taxonomy" id="1156394"/>
    <lineage>
        <taxon>Eukaryota</taxon>
        <taxon>Sar</taxon>
        <taxon>Stramenopiles</taxon>
        <taxon>Oomycota</taxon>
        <taxon>Saprolegniomycetes</taxon>
        <taxon>Saprolegniales</taxon>
        <taxon>Saprolegniaceae</taxon>
        <taxon>Saprolegnia</taxon>
    </lineage>
</organism>